<dbReference type="PANTHER" id="PTHR11958">
    <property type="entry name" value="SODIUM/DICARBOXYLATE SYMPORTER-RELATED"/>
    <property type="match status" value="1"/>
</dbReference>
<dbReference type="PRINTS" id="PR00173">
    <property type="entry name" value="EDTRNSPORT"/>
</dbReference>
<feature type="transmembrane region" description="Helical" evidence="7">
    <location>
        <begin position="15"/>
        <end position="34"/>
    </location>
</feature>
<proteinExistence type="inferred from homology"/>
<evidence type="ECO:0000256" key="6">
    <source>
        <dbReference type="ARBA" id="ARBA00023136"/>
    </source>
</evidence>
<dbReference type="OrthoDB" id="5877963at2759"/>
<dbReference type="Proteomes" id="UP001151699">
    <property type="component" value="Chromosome A"/>
</dbReference>
<evidence type="ECO:0000256" key="4">
    <source>
        <dbReference type="ARBA" id="ARBA00022692"/>
    </source>
</evidence>
<keyword evidence="3 7" id="KW-0813">Transport</keyword>
<evidence type="ECO:0000256" key="1">
    <source>
        <dbReference type="ARBA" id="ARBA00004141"/>
    </source>
</evidence>
<keyword evidence="6 7" id="KW-0472">Membrane</keyword>
<comment type="similarity">
    <text evidence="2 7">Belongs to the dicarboxylate/amino acid:cation symporter (DAACS) (TC 2.A.23) family.</text>
</comment>
<evidence type="ECO:0000256" key="7">
    <source>
        <dbReference type="RuleBase" id="RU361216"/>
    </source>
</evidence>
<gene>
    <name evidence="8" type="primary">SLC1A1_1</name>
    <name evidence="8" type="ORF">Bhyg_05063</name>
</gene>
<dbReference type="GO" id="GO:0005313">
    <property type="term" value="F:L-glutamate transmembrane transporter activity"/>
    <property type="evidence" value="ECO:0007669"/>
    <property type="project" value="TreeGrafter"/>
</dbReference>
<feature type="transmembrane region" description="Helical" evidence="7">
    <location>
        <begin position="92"/>
        <end position="113"/>
    </location>
</feature>
<evidence type="ECO:0000256" key="5">
    <source>
        <dbReference type="ARBA" id="ARBA00022989"/>
    </source>
</evidence>
<comment type="caution">
    <text evidence="8">The sequence shown here is derived from an EMBL/GenBank/DDBJ whole genome shotgun (WGS) entry which is preliminary data.</text>
</comment>
<keyword evidence="5 7" id="KW-1133">Transmembrane helix</keyword>
<dbReference type="GO" id="GO:0005886">
    <property type="term" value="C:plasma membrane"/>
    <property type="evidence" value="ECO:0007669"/>
    <property type="project" value="TreeGrafter"/>
</dbReference>
<protein>
    <recommendedName>
        <fullName evidence="7">Amino acid transporter</fullName>
    </recommendedName>
</protein>
<reference evidence="8" key="1">
    <citation type="submission" date="2022-07" db="EMBL/GenBank/DDBJ databases">
        <authorList>
            <person name="Trinca V."/>
            <person name="Uliana J.V.C."/>
            <person name="Torres T.T."/>
            <person name="Ward R.J."/>
            <person name="Monesi N."/>
        </authorList>
    </citation>
    <scope>NUCLEOTIDE SEQUENCE</scope>
    <source>
        <strain evidence="8">HSMRA1968</strain>
        <tissue evidence="8">Whole embryos</tissue>
    </source>
</reference>
<dbReference type="GO" id="GO:0015175">
    <property type="term" value="F:neutral L-amino acid transmembrane transporter activity"/>
    <property type="evidence" value="ECO:0007669"/>
    <property type="project" value="TreeGrafter"/>
</dbReference>
<evidence type="ECO:0000313" key="8">
    <source>
        <dbReference type="EMBL" id="KAJ6649823.1"/>
    </source>
</evidence>
<comment type="subcellular location">
    <subcellularLocation>
        <location evidence="1 7">Membrane</location>
        <topology evidence="1 7">Multi-pass membrane protein</topology>
    </subcellularLocation>
</comment>
<dbReference type="InterPro" id="IPR036458">
    <property type="entry name" value="Na:dicarbo_symporter_sf"/>
</dbReference>
<dbReference type="PANTHER" id="PTHR11958:SF63">
    <property type="entry name" value="AMINO ACID TRANSPORTER"/>
    <property type="match status" value="1"/>
</dbReference>
<sequence>MPVNSKWKAFFKENLLTLLTIVGVVGGTCIGLIIKEVTTGWSPRDVMYIAYPGELFLRMLKCLIVPLLVASITSAIGSLDLSMSGKIASRSIVYYLTTTVSAVILGIILVSAIRPGDSFKTSKSLQNTTQPVTRQVLTADTLLDLI</sequence>
<dbReference type="AlphaFoldDB" id="A0A9Q0SA16"/>
<feature type="non-terminal residue" evidence="8">
    <location>
        <position position="146"/>
    </location>
</feature>
<keyword evidence="4 7" id="KW-0812">Transmembrane</keyword>
<name>A0A9Q0SA16_9DIPT</name>
<dbReference type="SUPFAM" id="SSF118215">
    <property type="entry name" value="Proton glutamate symport protein"/>
    <property type="match status" value="1"/>
</dbReference>
<evidence type="ECO:0000313" key="9">
    <source>
        <dbReference type="Proteomes" id="UP001151699"/>
    </source>
</evidence>
<evidence type="ECO:0000256" key="2">
    <source>
        <dbReference type="ARBA" id="ARBA00006148"/>
    </source>
</evidence>
<dbReference type="Gene3D" id="1.10.3860.10">
    <property type="entry name" value="Sodium:dicarboxylate symporter"/>
    <property type="match status" value="1"/>
</dbReference>
<accession>A0A9Q0SA16</accession>
<evidence type="ECO:0000256" key="3">
    <source>
        <dbReference type="ARBA" id="ARBA00022448"/>
    </source>
</evidence>
<dbReference type="EMBL" id="WJQU01000001">
    <property type="protein sequence ID" value="KAJ6649823.1"/>
    <property type="molecule type" value="Genomic_DNA"/>
</dbReference>
<comment type="caution">
    <text evidence="7">Lacks conserved residue(s) required for the propagation of feature annotation.</text>
</comment>
<dbReference type="InterPro" id="IPR050746">
    <property type="entry name" value="DAACS"/>
</dbReference>
<keyword evidence="9" id="KW-1185">Reference proteome</keyword>
<dbReference type="GO" id="GO:0015501">
    <property type="term" value="F:glutamate:sodium symporter activity"/>
    <property type="evidence" value="ECO:0007669"/>
    <property type="project" value="TreeGrafter"/>
</dbReference>
<keyword evidence="7" id="KW-0769">Symport</keyword>
<feature type="transmembrane region" description="Helical" evidence="7">
    <location>
        <begin position="55"/>
        <end position="77"/>
    </location>
</feature>
<dbReference type="Pfam" id="PF00375">
    <property type="entry name" value="SDF"/>
    <property type="match status" value="1"/>
</dbReference>
<organism evidence="8 9">
    <name type="scientific">Pseudolycoriella hygida</name>
    <dbReference type="NCBI Taxonomy" id="35572"/>
    <lineage>
        <taxon>Eukaryota</taxon>
        <taxon>Metazoa</taxon>
        <taxon>Ecdysozoa</taxon>
        <taxon>Arthropoda</taxon>
        <taxon>Hexapoda</taxon>
        <taxon>Insecta</taxon>
        <taxon>Pterygota</taxon>
        <taxon>Neoptera</taxon>
        <taxon>Endopterygota</taxon>
        <taxon>Diptera</taxon>
        <taxon>Nematocera</taxon>
        <taxon>Sciaroidea</taxon>
        <taxon>Sciaridae</taxon>
        <taxon>Pseudolycoriella</taxon>
    </lineage>
</organism>
<dbReference type="InterPro" id="IPR001991">
    <property type="entry name" value="Na-dicarboxylate_symporter"/>
</dbReference>